<dbReference type="SUPFAM" id="SSF53474">
    <property type="entry name" value="alpha/beta-Hydrolases"/>
    <property type="match status" value="1"/>
</dbReference>
<dbReference type="RefSeq" id="WP_182805139.1">
    <property type="nucleotide sequence ID" value="NZ_CP060007.1"/>
</dbReference>
<dbReference type="AlphaFoldDB" id="A0A7G5XJY0"/>
<organism evidence="2 3">
    <name type="scientific">Lacibacter sediminis</name>
    <dbReference type="NCBI Taxonomy" id="2760713"/>
    <lineage>
        <taxon>Bacteria</taxon>
        <taxon>Pseudomonadati</taxon>
        <taxon>Bacteroidota</taxon>
        <taxon>Chitinophagia</taxon>
        <taxon>Chitinophagales</taxon>
        <taxon>Chitinophagaceae</taxon>
        <taxon>Lacibacter</taxon>
    </lineage>
</organism>
<reference evidence="3" key="1">
    <citation type="submission" date="2020-08" db="EMBL/GenBank/DDBJ databases">
        <title>Lacibacter sp. S13-6-6 genome sequencing.</title>
        <authorList>
            <person name="Jin L."/>
        </authorList>
    </citation>
    <scope>NUCLEOTIDE SEQUENCE [LARGE SCALE GENOMIC DNA]</scope>
    <source>
        <strain evidence="3">S13-6-6</strain>
    </source>
</reference>
<keyword evidence="3" id="KW-1185">Reference proteome</keyword>
<evidence type="ECO:0000313" key="3">
    <source>
        <dbReference type="Proteomes" id="UP000515344"/>
    </source>
</evidence>
<gene>
    <name evidence="2" type="ORF">H4075_06190</name>
</gene>
<dbReference type="EMBL" id="CP060007">
    <property type="protein sequence ID" value="QNA45783.1"/>
    <property type="molecule type" value="Genomic_DNA"/>
</dbReference>
<dbReference type="PANTHER" id="PTHR48098:SF6">
    <property type="entry name" value="FERRI-BACILLIBACTIN ESTERASE BESA"/>
    <property type="match status" value="1"/>
</dbReference>
<sequence>MYNYCCRFILLLVTGFCCCSSSIAQFTVKFEIVNQPIAHKADTLFVAGNFNGWNPGLPSFQFFKSANGNLVSEIKAVSKGLLEYKITRGSWAKVECAASGASINNRVAKINSDTTLAIQIEAWADDMPGRPPVSTRTKNVFVMDTAFFIPQLNRKRRVWVYLPADYAFNKKEYPVLYMHDGQNLFDALTASFGEWGVDEMMDSARPRNQCIIVGIDHGDSKRLTEYNPYSSRFGDGEGDAYVDFLAQTLKPYVDKRFRTKPESANTSIAGSSMGGLISFYAVLKYPDVFGRAGVFSPAFWIAPEVITKVEEASSIKSPFYFVCGELEGEQMTKDMQLVYQQVKKKGSTKSVYRVVANGQHNERFWQKELPAFYEWLSNQTR</sequence>
<dbReference type="InterPro" id="IPR000801">
    <property type="entry name" value="Esterase-like"/>
</dbReference>
<dbReference type="Proteomes" id="UP000515344">
    <property type="component" value="Chromosome"/>
</dbReference>
<dbReference type="InterPro" id="IPR050583">
    <property type="entry name" value="Mycobacterial_A85_antigen"/>
</dbReference>
<feature type="signal peptide" evidence="1">
    <location>
        <begin position="1"/>
        <end position="24"/>
    </location>
</feature>
<accession>A0A7G5XJY0</accession>
<dbReference type="PANTHER" id="PTHR48098">
    <property type="entry name" value="ENTEROCHELIN ESTERASE-RELATED"/>
    <property type="match status" value="1"/>
</dbReference>
<protein>
    <submittedName>
        <fullName evidence="2">Alpha/beta hydrolase</fullName>
    </submittedName>
</protein>
<dbReference type="KEGG" id="lacs:H4075_06190"/>
<feature type="chain" id="PRO_5028995345" evidence="1">
    <location>
        <begin position="25"/>
        <end position="381"/>
    </location>
</feature>
<evidence type="ECO:0000313" key="2">
    <source>
        <dbReference type="EMBL" id="QNA45783.1"/>
    </source>
</evidence>
<keyword evidence="2" id="KW-0378">Hydrolase</keyword>
<keyword evidence="1" id="KW-0732">Signal</keyword>
<dbReference type="Pfam" id="PF00756">
    <property type="entry name" value="Esterase"/>
    <property type="match status" value="1"/>
</dbReference>
<evidence type="ECO:0000256" key="1">
    <source>
        <dbReference type="SAM" id="SignalP"/>
    </source>
</evidence>
<dbReference type="InterPro" id="IPR029058">
    <property type="entry name" value="AB_hydrolase_fold"/>
</dbReference>
<proteinExistence type="predicted"/>
<name>A0A7G5XJY0_9BACT</name>
<dbReference type="Gene3D" id="3.40.50.1820">
    <property type="entry name" value="alpha/beta hydrolase"/>
    <property type="match status" value="1"/>
</dbReference>
<dbReference type="Gene3D" id="2.60.40.10">
    <property type="entry name" value="Immunoglobulins"/>
    <property type="match status" value="1"/>
</dbReference>
<dbReference type="InterPro" id="IPR013783">
    <property type="entry name" value="Ig-like_fold"/>
</dbReference>
<dbReference type="GO" id="GO:0016787">
    <property type="term" value="F:hydrolase activity"/>
    <property type="evidence" value="ECO:0007669"/>
    <property type="project" value="UniProtKB-KW"/>
</dbReference>